<sequence>MRSSMGRAQRMRKASKTVPCSSPYEKQGELRKGSQLAPKKWLGNKQGGSSTPAAPAPSVCAAKLRWLSSTERRRVMANGRRKRPHGVTVRADFDTLPPVERLC</sequence>
<dbReference type="AlphaFoldDB" id="A0A6A4TH86"/>
<dbReference type="Proteomes" id="UP000438429">
    <property type="component" value="Unassembled WGS sequence"/>
</dbReference>
<evidence type="ECO:0000313" key="3">
    <source>
        <dbReference type="Proteomes" id="UP000438429"/>
    </source>
</evidence>
<feature type="region of interest" description="Disordered" evidence="1">
    <location>
        <begin position="1"/>
        <end position="57"/>
    </location>
</feature>
<organism evidence="2 3">
    <name type="scientific">Scophthalmus maximus</name>
    <name type="common">Turbot</name>
    <name type="synonym">Psetta maxima</name>
    <dbReference type="NCBI Taxonomy" id="52904"/>
    <lineage>
        <taxon>Eukaryota</taxon>
        <taxon>Metazoa</taxon>
        <taxon>Chordata</taxon>
        <taxon>Craniata</taxon>
        <taxon>Vertebrata</taxon>
        <taxon>Euteleostomi</taxon>
        <taxon>Actinopterygii</taxon>
        <taxon>Neopterygii</taxon>
        <taxon>Teleostei</taxon>
        <taxon>Neoteleostei</taxon>
        <taxon>Acanthomorphata</taxon>
        <taxon>Carangaria</taxon>
        <taxon>Pleuronectiformes</taxon>
        <taxon>Pleuronectoidei</taxon>
        <taxon>Scophthalmidae</taxon>
        <taxon>Scophthalmus</taxon>
    </lineage>
</organism>
<dbReference type="EMBL" id="VEVO01000002">
    <property type="protein sequence ID" value="KAF0046047.1"/>
    <property type="molecule type" value="Genomic_DNA"/>
</dbReference>
<evidence type="ECO:0000256" key="1">
    <source>
        <dbReference type="SAM" id="MobiDB-lite"/>
    </source>
</evidence>
<accession>A0A6A4TH86</accession>
<comment type="caution">
    <text evidence="2">The sequence shown here is derived from an EMBL/GenBank/DDBJ whole genome shotgun (WGS) entry which is preliminary data.</text>
</comment>
<reference evidence="2 3" key="1">
    <citation type="submission" date="2019-06" db="EMBL/GenBank/DDBJ databases">
        <title>Draft genomes of female and male turbot (Scophthalmus maximus).</title>
        <authorList>
            <person name="Xu H."/>
            <person name="Xu X.-W."/>
            <person name="Shao C."/>
            <person name="Chen S."/>
        </authorList>
    </citation>
    <scope>NUCLEOTIDE SEQUENCE [LARGE SCALE GENOMIC DNA]</scope>
    <source>
        <strain evidence="2">Ysfricsl-2016a</strain>
        <tissue evidence="2">Blood</tissue>
    </source>
</reference>
<evidence type="ECO:0000313" key="2">
    <source>
        <dbReference type="EMBL" id="KAF0046047.1"/>
    </source>
</evidence>
<gene>
    <name evidence="2" type="ORF">F2P81_002576</name>
</gene>
<proteinExistence type="predicted"/>
<name>A0A6A4TH86_SCOMX</name>
<protein>
    <submittedName>
        <fullName evidence="2">Uncharacterized protein</fullName>
    </submittedName>
</protein>